<dbReference type="KEGG" id="mgad:MGAD_21980"/>
<dbReference type="AlphaFoldDB" id="A0A7I7WMW7"/>
<protein>
    <submittedName>
        <fullName evidence="2">Uncharacterized protein</fullName>
    </submittedName>
</protein>
<evidence type="ECO:0000313" key="3">
    <source>
        <dbReference type="Proteomes" id="UP000466187"/>
    </source>
</evidence>
<evidence type="ECO:0000256" key="1">
    <source>
        <dbReference type="SAM" id="MobiDB-lite"/>
    </source>
</evidence>
<evidence type="ECO:0000313" key="2">
    <source>
        <dbReference type="EMBL" id="BBZ17863.1"/>
    </source>
</evidence>
<reference evidence="2 3" key="1">
    <citation type="journal article" date="2019" name="Emerg. Microbes Infect.">
        <title>Comprehensive subspecies identification of 175 nontuberculous mycobacteria species based on 7547 genomic profiles.</title>
        <authorList>
            <person name="Matsumoto Y."/>
            <person name="Kinjo T."/>
            <person name="Motooka D."/>
            <person name="Nabeya D."/>
            <person name="Jung N."/>
            <person name="Uechi K."/>
            <person name="Horii T."/>
            <person name="Iida T."/>
            <person name="Fujita J."/>
            <person name="Nakamura S."/>
        </authorList>
    </citation>
    <scope>NUCLEOTIDE SEQUENCE [LARGE SCALE GENOMIC DNA]</scope>
    <source>
        <strain evidence="2 3">JCM 12688</strain>
    </source>
</reference>
<name>A0A7I7WMW7_MYCGU</name>
<sequence>MVLADPRLVESELVHRLDQFEVTLESERRILSSGMERRHEVSESHSDILDPAPRRVAGASQKAANGPARP</sequence>
<dbReference type="Proteomes" id="UP000466187">
    <property type="component" value="Chromosome"/>
</dbReference>
<proteinExistence type="predicted"/>
<feature type="region of interest" description="Disordered" evidence="1">
    <location>
        <begin position="32"/>
        <end position="70"/>
    </location>
</feature>
<organism evidence="2 3">
    <name type="scientific">Mycolicibacterium gadium</name>
    <name type="common">Mycobacterium gadium</name>
    <dbReference type="NCBI Taxonomy" id="1794"/>
    <lineage>
        <taxon>Bacteria</taxon>
        <taxon>Bacillati</taxon>
        <taxon>Actinomycetota</taxon>
        <taxon>Actinomycetes</taxon>
        <taxon>Mycobacteriales</taxon>
        <taxon>Mycobacteriaceae</taxon>
        <taxon>Mycolicibacterium</taxon>
    </lineage>
</organism>
<accession>A0A7I7WMW7</accession>
<gene>
    <name evidence="2" type="ORF">MGAD_21980</name>
</gene>
<feature type="compositionally biased region" description="Basic and acidic residues" evidence="1">
    <location>
        <begin position="32"/>
        <end position="48"/>
    </location>
</feature>
<dbReference type="EMBL" id="AP022608">
    <property type="protein sequence ID" value="BBZ17863.1"/>
    <property type="molecule type" value="Genomic_DNA"/>
</dbReference>